<keyword evidence="1" id="KW-0732">Signal</keyword>
<proteinExistence type="predicted"/>
<reference evidence="2" key="1">
    <citation type="submission" date="2017-05" db="UniProtKB">
        <authorList>
            <consortium name="EnsemblMetazoa"/>
        </authorList>
    </citation>
    <scope>IDENTIFICATION</scope>
</reference>
<dbReference type="InParanoid" id="A0A1X7USE1"/>
<dbReference type="AlphaFoldDB" id="A0A1X7USE1"/>
<sequence length="446" mass="48389">MMSLFLLKSTCLLLLIHIISPSVGESCIEAQSQLSEGAGGICNEILTSGTIYNLDNDTINTFCEKNDCPMILTTIYGSITKACGGGAPSGPDDPFYNLLQESCWQYNRTDCLTLWKIYIYPLQTGVNNTFTINYNLCVQDYALSRTNCTDNCKTTLSNIVSDLGCCYDAIEKIGFPFIGSDMVRACSATIPTCLHLKYNSKEKGVMMKVLLVAAFFLATSLLVESAAVDKAKLLRETVLNILNKPAVRRGGSVSDGLQETFAASSSCRYSSCDDATNQLSDNNTIVNCVTIFNHLFDGTGVSDSEVNTYCVQDHCGNDVKDVFDQVTACCQDPGLPANIIKAMDETCYTNANGDYCLKEDQLTTTIFIDNSSDKGSEYLTCTSLYQSDTSTCPTECSDVLTYITGTLGCCYKAMAGFFSPGPADLASDDLFTTCGYTPPTYCSARK</sequence>
<evidence type="ECO:0000256" key="1">
    <source>
        <dbReference type="SAM" id="SignalP"/>
    </source>
</evidence>
<dbReference type="EnsemblMetazoa" id="Aqu2.1.30910_001">
    <property type="protein sequence ID" value="Aqu2.1.30910_001"/>
    <property type="gene ID" value="Aqu2.1.30910"/>
</dbReference>
<organism evidence="2">
    <name type="scientific">Amphimedon queenslandica</name>
    <name type="common">Sponge</name>
    <dbReference type="NCBI Taxonomy" id="400682"/>
    <lineage>
        <taxon>Eukaryota</taxon>
        <taxon>Metazoa</taxon>
        <taxon>Porifera</taxon>
        <taxon>Demospongiae</taxon>
        <taxon>Heteroscleromorpha</taxon>
        <taxon>Haplosclerida</taxon>
        <taxon>Niphatidae</taxon>
        <taxon>Amphimedon</taxon>
    </lineage>
</organism>
<accession>A0A1X7USE1</accession>
<evidence type="ECO:0000313" key="2">
    <source>
        <dbReference type="EnsemblMetazoa" id="Aqu2.1.30910_001"/>
    </source>
</evidence>
<feature type="signal peptide" evidence="1">
    <location>
        <begin position="1"/>
        <end position="24"/>
    </location>
</feature>
<feature type="chain" id="PRO_5012507860" evidence="1">
    <location>
        <begin position="25"/>
        <end position="446"/>
    </location>
</feature>
<protein>
    <submittedName>
        <fullName evidence="2">Uncharacterized protein</fullName>
    </submittedName>
</protein>
<name>A0A1X7USE1_AMPQE</name>